<comment type="caution">
    <text evidence="1">The sequence shown here is derived from an EMBL/GenBank/DDBJ whole genome shotgun (WGS) entry which is preliminary data.</text>
</comment>
<sequence>MYLSINKQNKLTTLPTLIGDENYPMWNKQLMVFLKHRDPFVILTQTNILLMKISDKLHNSIITNDNSNDGYKIWK</sequence>
<dbReference type="AlphaFoldDB" id="A0A0L6UXR0"/>
<reference evidence="1 2" key="1">
    <citation type="submission" date="2015-08" db="EMBL/GenBank/DDBJ databases">
        <title>Next Generation Sequencing and Analysis of the Genome of Puccinia sorghi L Schw, the Causal Agent of Maize Common Rust.</title>
        <authorList>
            <person name="Rochi L."/>
            <person name="Burguener G."/>
            <person name="Darino M."/>
            <person name="Turjanski A."/>
            <person name="Kreff E."/>
            <person name="Dieguez M.J."/>
            <person name="Sacco F."/>
        </authorList>
    </citation>
    <scope>NUCLEOTIDE SEQUENCE [LARGE SCALE GENOMIC DNA]</scope>
    <source>
        <strain evidence="1 2">RO10H11247</strain>
    </source>
</reference>
<accession>A0A0L6UXR0</accession>
<dbReference type="VEuPathDB" id="FungiDB:VP01_328g6"/>
<evidence type="ECO:0000313" key="2">
    <source>
        <dbReference type="Proteomes" id="UP000037035"/>
    </source>
</evidence>
<keyword evidence="2" id="KW-1185">Reference proteome</keyword>
<dbReference type="Proteomes" id="UP000037035">
    <property type="component" value="Unassembled WGS sequence"/>
</dbReference>
<name>A0A0L6UXR0_9BASI</name>
<gene>
    <name evidence="1" type="ORF">VP01_328g6</name>
</gene>
<dbReference type="EMBL" id="LAVV01008268">
    <property type="protein sequence ID" value="KNZ53289.1"/>
    <property type="molecule type" value="Genomic_DNA"/>
</dbReference>
<proteinExistence type="predicted"/>
<protein>
    <submittedName>
        <fullName evidence="1">Uncharacterized protein</fullName>
    </submittedName>
</protein>
<evidence type="ECO:0000313" key="1">
    <source>
        <dbReference type="EMBL" id="KNZ53289.1"/>
    </source>
</evidence>
<organism evidence="1 2">
    <name type="scientific">Puccinia sorghi</name>
    <dbReference type="NCBI Taxonomy" id="27349"/>
    <lineage>
        <taxon>Eukaryota</taxon>
        <taxon>Fungi</taxon>
        <taxon>Dikarya</taxon>
        <taxon>Basidiomycota</taxon>
        <taxon>Pucciniomycotina</taxon>
        <taxon>Pucciniomycetes</taxon>
        <taxon>Pucciniales</taxon>
        <taxon>Pucciniaceae</taxon>
        <taxon>Puccinia</taxon>
    </lineage>
</organism>